<organism evidence="2 3">
    <name type="scientific">Candidatus Neoehrlichia procyonis str. RAC413</name>
    <dbReference type="NCBI Taxonomy" id="1359163"/>
    <lineage>
        <taxon>Bacteria</taxon>
        <taxon>Pseudomonadati</taxon>
        <taxon>Pseudomonadota</taxon>
        <taxon>Alphaproteobacteria</taxon>
        <taxon>Rickettsiales</taxon>
        <taxon>Anaplasmataceae</taxon>
        <taxon>Candidatus Neoehrlichia</taxon>
    </lineage>
</organism>
<keyword evidence="1" id="KW-1133">Transmembrane helix</keyword>
<dbReference type="Proteomes" id="UP000033562">
    <property type="component" value="Unassembled WGS sequence"/>
</dbReference>
<dbReference type="RefSeq" id="WP_045808554.1">
    <property type="nucleotide sequence ID" value="NZ_LANX01000001.1"/>
</dbReference>
<proteinExistence type="predicted"/>
<comment type="caution">
    <text evidence="2">The sequence shown here is derived from an EMBL/GenBank/DDBJ whole genome shotgun (WGS) entry which is preliminary data.</text>
</comment>
<protein>
    <submittedName>
        <fullName evidence="2">Uncharacterized protein</fullName>
    </submittedName>
</protein>
<gene>
    <name evidence="2" type="ORF">NLO413_0043</name>
</gene>
<evidence type="ECO:0000256" key="1">
    <source>
        <dbReference type="SAM" id="Phobius"/>
    </source>
</evidence>
<keyword evidence="1" id="KW-0472">Membrane</keyword>
<evidence type="ECO:0000313" key="3">
    <source>
        <dbReference type="Proteomes" id="UP000033562"/>
    </source>
</evidence>
<accession>A0A0F3NLW2</accession>
<evidence type="ECO:0000313" key="2">
    <source>
        <dbReference type="EMBL" id="KJV68682.1"/>
    </source>
</evidence>
<reference evidence="2 3" key="1">
    <citation type="submission" date="2015-02" db="EMBL/GenBank/DDBJ databases">
        <title>Genome Sequencing of Rickettsiales.</title>
        <authorList>
            <person name="Daugherty S.C."/>
            <person name="Su Q."/>
            <person name="Abolude K."/>
            <person name="Beier-Sexton M."/>
            <person name="Carlyon J.A."/>
            <person name="Carter R."/>
            <person name="Day N.P."/>
            <person name="Dumler S.J."/>
            <person name="Dyachenko V."/>
            <person name="Godinez A."/>
            <person name="Kurtti T.J."/>
            <person name="Lichay M."/>
            <person name="Mullins K.E."/>
            <person name="Ott S."/>
            <person name="Pappas-Brown V."/>
            <person name="Paris D.H."/>
            <person name="Patel P."/>
            <person name="Richards A.L."/>
            <person name="Sadzewicz L."/>
            <person name="Sears K."/>
            <person name="Seidman D."/>
            <person name="Sengamalay N."/>
            <person name="Stenos J."/>
            <person name="Tallon L.J."/>
            <person name="Vincent G."/>
            <person name="Fraser C.M."/>
            <person name="Munderloh U."/>
            <person name="Dunning-Hotopp J.C."/>
        </authorList>
    </citation>
    <scope>NUCLEOTIDE SEQUENCE [LARGE SCALE GENOMIC DNA]</scope>
    <source>
        <strain evidence="2 3">RAC413</strain>
    </source>
</reference>
<keyword evidence="1" id="KW-0812">Transmembrane</keyword>
<name>A0A0F3NLW2_9RICK</name>
<dbReference type="EMBL" id="LANX01000001">
    <property type="protein sequence ID" value="KJV68682.1"/>
    <property type="molecule type" value="Genomic_DNA"/>
</dbReference>
<keyword evidence="3" id="KW-1185">Reference proteome</keyword>
<feature type="transmembrane region" description="Helical" evidence="1">
    <location>
        <begin position="236"/>
        <end position="258"/>
    </location>
</feature>
<dbReference type="AlphaFoldDB" id="A0A0F3NLW2"/>
<sequence>MAINSSVKPKAIFIPQEQVFSIINAKQDTVSRQIQYVTNKHITRQIQTLEQTLQHKPTNQEIDQYLQQNNEKIRNNINLYFEKYIYKFLKENIGSEKTNILFTHANKNTCIKKKPHMIYGLYRLTLTNSTLETISAMDNQNFTKLVKTIEFYSHTKSDFTEQDVHNIKRKIFQYQVDHASTLIKCKNKFHDITGIDVSDLLGSLKKKMNFGQHDDIHTDFHFLNIINTPCDAAKTLFFVCVFSGLPTVAAVIFPLLCVGKLGYTFAKYTKEDPQQASIHNSANIKQTSYNHVDRLTNKERQNTGSRYI</sequence>